<comment type="caution">
    <text evidence="2">The sequence shown here is derived from an EMBL/GenBank/DDBJ whole genome shotgun (WGS) entry which is preliminary data.</text>
</comment>
<dbReference type="Pfam" id="PF01272">
    <property type="entry name" value="GreA_GreB"/>
    <property type="match status" value="1"/>
</dbReference>
<dbReference type="PANTHER" id="PTHR30437:SF4">
    <property type="entry name" value="TRANSCRIPTION ELONGATION FACTOR GREA"/>
    <property type="match status" value="1"/>
</dbReference>
<dbReference type="PROSITE" id="PS00830">
    <property type="entry name" value="GREAB_2"/>
    <property type="match status" value="1"/>
</dbReference>
<gene>
    <name evidence="2" type="ORF">CO051_01970</name>
</gene>
<dbReference type="GO" id="GO:0006354">
    <property type="term" value="P:DNA-templated transcription elongation"/>
    <property type="evidence" value="ECO:0007669"/>
    <property type="project" value="TreeGrafter"/>
</dbReference>
<name>A0A2M8F1E1_9BACT</name>
<dbReference type="EMBL" id="PFSC01000053">
    <property type="protein sequence ID" value="PJC33113.1"/>
    <property type="molecule type" value="Genomic_DNA"/>
</dbReference>
<accession>A0A2M8F1E1</accession>
<dbReference type="GO" id="GO:0070063">
    <property type="term" value="F:RNA polymerase binding"/>
    <property type="evidence" value="ECO:0007669"/>
    <property type="project" value="InterPro"/>
</dbReference>
<feature type="domain" description="Transcription elongation factor GreA/GreB C-terminal" evidence="1">
    <location>
        <begin position="1"/>
        <end position="69"/>
    </location>
</feature>
<dbReference type="GO" id="GO:0003677">
    <property type="term" value="F:DNA binding"/>
    <property type="evidence" value="ECO:0007669"/>
    <property type="project" value="InterPro"/>
</dbReference>
<dbReference type="GO" id="GO:0032784">
    <property type="term" value="P:regulation of DNA-templated transcription elongation"/>
    <property type="evidence" value="ECO:0007669"/>
    <property type="project" value="InterPro"/>
</dbReference>
<dbReference type="PANTHER" id="PTHR30437">
    <property type="entry name" value="TRANSCRIPTION ELONGATION FACTOR GREA"/>
    <property type="match status" value="1"/>
</dbReference>
<dbReference type="SUPFAM" id="SSF54534">
    <property type="entry name" value="FKBP-like"/>
    <property type="match status" value="1"/>
</dbReference>
<dbReference type="InterPro" id="IPR018151">
    <property type="entry name" value="TF_GreA/GreB_CS"/>
</dbReference>
<evidence type="ECO:0000259" key="1">
    <source>
        <dbReference type="Pfam" id="PF01272"/>
    </source>
</evidence>
<sequence>MGSEVEIIEAGQKKVLTVSIVGEFEADPASSKVSSVSPLGKALIGRKKGDAVTVQAPAGAVSYTIKSIK</sequence>
<dbReference type="InterPro" id="IPR001437">
    <property type="entry name" value="Tscrpt_elong_fac_GreA/B_C"/>
</dbReference>
<dbReference type="InterPro" id="IPR036953">
    <property type="entry name" value="GreA/GreB_C_sf"/>
</dbReference>
<reference evidence="3" key="1">
    <citation type="submission" date="2017-09" db="EMBL/GenBank/DDBJ databases">
        <title>Depth-based differentiation of microbial function through sediment-hosted aquifers and enrichment of novel symbionts in the deep terrestrial subsurface.</title>
        <authorList>
            <person name="Probst A.J."/>
            <person name="Ladd B."/>
            <person name="Jarett J.K."/>
            <person name="Geller-Mcgrath D.E."/>
            <person name="Sieber C.M.K."/>
            <person name="Emerson J.B."/>
            <person name="Anantharaman K."/>
            <person name="Thomas B.C."/>
            <person name="Malmstrom R."/>
            <person name="Stieglmeier M."/>
            <person name="Klingl A."/>
            <person name="Woyke T."/>
            <person name="Ryan C.M."/>
            <person name="Banfield J.F."/>
        </authorList>
    </citation>
    <scope>NUCLEOTIDE SEQUENCE [LARGE SCALE GENOMIC DNA]</scope>
</reference>
<evidence type="ECO:0000313" key="2">
    <source>
        <dbReference type="EMBL" id="PJC33113.1"/>
    </source>
</evidence>
<dbReference type="AlphaFoldDB" id="A0A2M8F1E1"/>
<dbReference type="Gene3D" id="3.10.50.30">
    <property type="entry name" value="Transcription elongation factor, GreA/GreB, C-terminal domain"/>
    <property type="match status" value="1"/>
</dbReference>
<organism evidence="2 3">
    <name type="scientific">Candidatus Roizmanbacteria bacterium CG_4_9_14_0_2_um_filter_39_13</name>
    <dbReference type="NCBI Taxonomy" id="1974839"/>
    <lineage>
        <taxon>Bacteria</taxon>
        <taxon>Candidatus Roizmaniibacteriota</taxon>
    </lineage>
</organism>
<protein>
    <recommendedName>
        <fullName evidence="1">Transcription elongation factor GreA/GreB C-terminal domain-containing protein</fullName>
    </recommendedName>
</protein>
<evidence type="ECO:0000313" key="3">
    <source>
        <dbReference type="Proteomes" id="UP000231383"/>
    </source>
</evidence>
<dbReference type="InterPro" id="IPR023459">
    <property type="entry name" value="Tscrpt_elong_fac_GreA/B_fam"/>
</dbReference>
<proteinExistence type="predicted"/>
<dbReference type="Proteomes" id="UP000231383">
    <property type="component" value="Unassembled WGS sequence"/>
</dbReference>